<dbReference type="PANTHER" id="PTHR39156:SF2">
    <property type="entry name" value="DNA PRIMASE (BACTERIAL TYPE) AND SMALL PRIMASE-LIKE PROTEINS"/>
    <property type="match status" value="1"/>
</dbReference>
<dbReference type="AlphaFoldDB" id="A0A511UVQ2"/>
<dbReference type="GO" id="GO:0006364">
    <property type="term" value="P:rRNA processing"/>
    <property type="evidence" value="ECO:0007669"/>
    <property type="project" value="TreeGrafter"/>
</dbReference>
<protein>
    <submittedName>
        <fullName evidence="2">DNA primase</fullName>
    </submittedName>
</protein>
<reference evidence="2 3" key="1">
    <citation type="submission" date="2019-07" db="EMBL/GenBank/DDBJ databases">
        <title>Whole genome shotgun sequence of Cerasibacillus quisquiliarum NBRC 102429.</title>
        <authorList>
            <person name="Hosoyama A."/>
            <person name="Uohara A."/>
            <person name="Ohji S."/>
            <person name="Ichikawa N."/>
        </authorList>
    </citation>
    <scope>NUCLEOTIDE SEQUENCE [LARGE SCALE GENOMIC DNA]</scope>
    <source>
        <strain evidence="2 3">NBRC 102429</strain>
    </source>
</reference>
<proteinExistence type="predicted"/>
<comment type="caution">
    <text evidence="2">The sequence shown here is derived from an EMBL/GenBank/DDBJ whole genome shotgun (WGS) entry which is preliminary data.</text>
</comment>
<dbReference type="SMART" id="SM00493">
    <property type="entry name" value="TOPRIM"/>
    <property type="match status" value="1"/>
</dbReference>
<keyword evidence="3" id="KW-1185">Reference proteome</keyword>
<dbReference type="Gene3D" id="3.40.1360.10">
    <property type="match status" value="1"/>
</dbReference>
<dbReference type="PANTHER" id="PTHR39156">
    <property type="entry name" value="RIBONUCLEASE M5"/>
    <property type="match status" value="1"/>
</dbReference>
<feature type="domain" description="Toprim" evidence="1">
    <location>
        <begin position="3"/>
        <end position="79"/>
    </location>
</feature>
<name>A0A511UVQ2_9BACI</name>
<evidence type="ECO:0000259" key="1">
    <source>
        <dbReference type="SMART" id="SM00493"/>
    </source>
</evidence>
<sequence length="113" mass="13109">MLPKVIIVEGLTDKQQIKKVITEDVTIICTNGTLGIERFDNMLETYQLDDRDVYIMADEDRAGWKLRKQLKRELPHAEHIYIHPDYKEVATTPLHEIAHALVSKNIEVNPIFL</sequence>
<dbReference type="InterPro" id="IPR006171">
    <property type="entry name" value="TOPRIM_dom"/>
</dbReference>
<accession>A0A511UVQ2</accession>
<dbReference type="OrthoDB" id="2417742at2"/>
<organism evidence="2 3">
    <name type="scientific">Cerasibacillus quisquiliarum</name>
    <dbReference type="NCBI Taxonomy" id="227865"/>
    <lineage>
        <taxon>Bacteria</taxon>
        <taxon>Bacillati</taxon>
        <taxon>Bacillota</taxon>
        <taxon>Bacilli</taxon>
        <taxon>Bacillales</taxon>
        <taxon>Bacillaceae</taxon>
        <taxon>Cerasibacillus</taxon>
    </lineage>
</organism>
<dbReference type="RefSeq" id="WP_146934210.1">
    <property type="nucleotide sequence ID" value="NZ_BJXW01000001.1"/>
</dbReference>
<gene>
    <name evidence="2" type="ORF">CQU01_00660</name>
</gene>
<dbReference type="EMBL" id="BJXW01000001">
    <property type="protein sequence ID" value="GEN29828.1"/>
    <property type="molecule type" value="Genomic_DNA"/>
</dbReference>
<dbReference type="GO" id="GO:0043822">
    <property type="term" value="F:ribonuclease M5 activity"/>
    <property type="evidence" value="ECO:0007669"/>
    <property type="project" value="TreeGrafter"/>
</dbReference>
<dbReference type="SUPFAM" id="SSF110455">
    <property type="entry name" value="Toprim domain"/>
    <property type="match status" value="1"/>
</dbReference>
<dbReference type="Pfam" id="PF01751">
    <property type="entry name" value="Toprim"/>
    <property type="match status" value="1"/>
</dbReference>
<evidence type="ECO:0000313" key="2">
    <source>
        <dbReference type="EMBL" id="GEN29828.1"/>
    </source>
</evidence>
<evidence type="ECO:0000313" key="3">
    <source>
        <dbReference type="Proteomes" id="UP000321491"/>
    </source>
</evidence>
<dbReference type="Proteomes" id="UP000321491">
    <property type="component" value="Unassembled WGS sequence"/>
</dbReference>